<feature type="compositionally biased region" description="Polar residues" evidence="1">
    <location>
        <begin position="54"/>
        <end position="101"/>
    </location>
</feature>
<comment type="caution">
    <text evidence="2">The sequence shown here is derived from an EMBL/GenBank/DDBJ whole genome shotgun (WGS) entry which is preliminary data.</text>
</comment>
<feature type="region of interest" description="Disordered" evidence="1">
    <location>
        <begin position="36"/>
        <end position="101"/>
    </location>
</feature>
<dbReference type="Proteomes" id="UP001597068">
    <property type="component" value="Unassembled WGS sequence"/>
</dbReference>
<protein>
    <submittedName>
        <fullName evidence="2">Uncharacterized protein</fullName>
    </submittedName>
</protein>
<feature type="compositionally biased region" description="Low complexity" evidence="1">
    <location>
        <begin position="40"/>
        <end position="53"/>
    </location>
</feature>
<organism evidence="2 3">
    <name type="scientific">Williamsia deligens</name>
    <dbReference type="NCBI Taxonomy" id="321325"/>
    <lineage>
        <taxon>Bacteria</taxon>
        <taxon>Bacillati</taxon>
        <taxon>Actinomycetota</taxon>
        <taxon>Actinomycetes</taxon>
        <taxon>Mycobacteriales</taxon>
        <taxon>Nocardiaceae</taxon>
        <taxon>Williamsia</taxon>
    </lineage>
</organism>
<dbReference type="RefSeq" id="WP_253646424.1">
    <property type="nucleotide sequence ID" value="NZ_BAAAMO010000002.1"/>
</dbReference>
<sequence length="101" mass="9714">MTTPERGIRRARAVAVGLGVAALGAIGVTSSLAYADTHQSSTSPASTATPSSTEAGTDQSTGSDQSSPDASTGTGNSSTDWGTAPTVSAGSGDSHAQTNGS</sequence>
<name>A0ABW3G9S6_9NOCA</name>
<proteinExistence type="predicted"/>
<dbReference type="EMBL" id="JBHTIL010000001">
    <property type="protein sequence ID" value="MFD0925640.1"/>
    <property type="molecule type" value="Genomic_DNA"/>
</dbReference>
<keyword evidence="3" id="KW-1185">Reference proteome</keyword>
<evidence type="ECO:0000256" key="1">
    <source>
        <dbReference type="SAM" id="MobiDB-lite"/>
    </source>
</evidence>
<evidence type="ECO:0000313" key="3">
    <source>
        <dbReference type="Proteomes" id="UP001597068"/>
    </source>
</evidence>
<accession>A0ABW3G9S6</accession>
<gene>
    <name evidence="2" type="ORF">ACFQ04_07795</name>
</gene>
<evidence type="ECO:0000313" key="2">
    <source>
        <dbReference type="EMBL" id="MFD0925640.1"/>
    </source>
</evidence>
<reference evidence="3" key="1">
    <citation type="journal article" date="2019" name="Int. J. Syst. Evol. Microbiol.">
        <title>The Global Catalogue of Microorganisms (GCM) 10K type strain sequencing project: providing services to taxonomists for standard genome sequencing and annotation.</title>
        <authorList>
            <consortium name="The Broad Institute Genomics Platform"/>
            <consortium name="The Broad Institute Genome Sequencing Center for Infectious Disease"/>
            <person name="Wu L."/>
            <person name="Ma J."/>
        </authorList>
    </citation>
    <scope>NUCLEOTIDE SEQUENCE [LARGE SCALE GENOMIC DNA]</scope>
    <source>
        <strain evidence="3">CCUG 50873</strain>
    </source>
</reference>